<dbReference type="PANTHER" id="PTHR12143">
    <property type="entry name" value="PEPTIDE N-GLYCANASE PNGASE -RELATED"/>
    <property type="match status" value="1"/>
</dbReference>
<feature type="domain" description="PAW" evidence="14">
    <location>
        <begin position="289"/>
        <end position="489"/>
    </location>
</feature>
<keyword evidence="10" id="KW-0862">Zinc</keyword>
<dbReference type="Pfam" id="PF04721">
    <property type="entry name" value="PAW"/>
    <property type="match status" value="1"/>
</dbReference>
<evidence type="ECO:0000256" key="7">
    <source>
        <dbReference type="ARBA" id="ARBA00022490"/>
    </source>
</evidence>
<dbReference type="PANTHER" id="PTHR12143:SF19">
    <property type="entry name" value="PEPTIDE-N(4)-(N-ACETYL-BETA-GLUCOSAMINYL)ASPARAGINE AMIDASE"/>
    <property type="match status" value="1"/>
</dbReference>
<evidence type="ECO:0000256" key="6">
    <source>
        <dbReference type="ARBA" id="ARBA00018546"/>
    </source>
</evidence>
<evidence type="ECO:0000256" key="1">
    <source>
        <dbReference type="ARBA" id="ARBA00001650"/>
    </source>
</evidence>
<dbReference type="Gene3D" id="3.10.620.30">
    <property type="match status" value="1"/>
</dbReference>
<dbReference type="InterPro" id="IPR002931">
    <property type="entry name" value="Transglutaminase-like"/>
</dbReference>
<keyword evidence="9" id="KW-0378">Hydrolase</keyword>
<dbReference type="GO" id="GO:0000224">
    <property type="term" value="F:peptide-N4-(N-acetyl-beta-glucosaminyl)asparagine amidase activity"/>
    <property type="evidence" value="ECO:0007669"/>
    <property type="project" value="UniProtKB-EC"/>
</dbReference>
<comment type="cofactor">
    <cofactor evidence="2">
        <name>Zn(2+)</name>
        <dbReference type="ChEBI" id="CHEBI:29105"/>
    </cofactor>
</comment>
<dbReference type="SMART" id="SM00460">
    <property type="entry name" value="TGc"/>
    <property type="match status" value="1"/>
</dbReference>
<dbReference type="Gene3D" id="2.20.25.10">
    <property type="match status" value="1"/>
</dbReference>
<name>A0AAN9VL85_9ORTH</name>
<dbReference type="GO" id="GO:0005829">
    <property type="term" value="C:cytosol"/>
    <property type="evidence" value="ECO:0007669"/>
    <property type="project" value="TreeGrafter"/>
</dbReference>
<keyword evidence="7" id="KW-0963">Cytoplasm</keyword>
<dbReference type="InterPro" id="IPR050883">
    <property type="entry name" value="PNGase"/>
</dbReference>
<evidence type="ECO:0000256" key="12">
    <source>
        <dbReference type="ARBA" id="ARBA00032901"/>
    </source>
</evidence>
<comment type="catalytic activity">
    <reaction evidence="1">
        <text>Hydrolysis of an N(4)-(acetyl-beta-D-glucosaminyl)asparagine residue in which the glucosamine residue may be further glycosylated, to yield a (substituted) N-acetyl-beta-D-glucosaminylamine and a peptide containing an aspartate residue.</text>
        <dbReference type="EC" id="3.5.1.52"/>
    </reaction>
</comment>
<evidence type="ECO:0000256" key="4">
    <source>
        <dbReference type="ARBA" id="ARBA00009390"/>
    </source>
</evidence>
<dbReference type="GO" id="GO:0046872">
    <property type="term" value="F:metal ion binding"/>
    <property type="evidence" value="ECO:0007669"/>
    <property type="project" value="UniProtKB-KW"/>
</dbReference>
<dbReference type="Pfam" id="PF01841">
    <property type="entry name" value="Transglut_core"/>
    <property type="match status" value="1"/>
</dbReference>
<keyword evidence="16" id="KW-1185">Reference proteome</keyword>
<dbReference type="InterPro" id="IPR038765">
    <property type="entry name" value="Papain-like_cys_pep_sf"/>
</dbReference>
<dbReference type="Gene3D" id="2.60.120.1020">
    <property type="entry name" value="Peptide N glycanase, PAW domain"/>
    <property type="match status" value="1"/>
</dbReference>
<comment type="caution">
    <text evidence="15">The sequence shown here is derived from an EMBL/GenBank/DDBJ whole genome shotgun (WGS) entry which is preliminary data.</text>
</comment>
<accession>A0AAN9VL85</accession>
<evidence type="ECO:0000256" key="8">
    <source>
        <dbReference type="ARBA" id="ARBA00022723"/>
    </source>
</evidence>
<proteinExistence type="inferred from homology"/>
<reference evidence="15 16" key="1">
    <citation type="submission" date="2024-03" db="EMBL/GenBank/DDBJ databases">
        <title>The genome assembly and annotation of the cricket Gryllus longicercus Weissman &amp; Gray.</title>
        <authorList>
            <person name="Szrajer S."/>
            <person name="Gray D."/>
            <person name="Ylla G."/>
        </authorList>
    </citation>
    <scope>NUCLEOTIDE SEQUENCE [LARGE SCALE GENOMIC DNA]</scope>
    <source>
        <strain evidence="15">DAG 2021-001</strain>
        <tissue evidence="15">Whole body minus gut</tissue>
    </source>
</reference>
<dbReference type="InterPro" id="IPR038680">
    <property type="entry name" value="PAW_sf"/>
</dbReference>
<sequence length="491" mass="57116">MMGFLDNLRKYSEAVLRYENAELQKKALSIIPVSELENAAVEKMRFLQKEVREKKMKDDELPEIKDLLLIELLTWFKNIFFTWVDSPACEYCNGRTKFSGSSRNIDTIPPVKVEVYKCEKCHKSTEFIRHEDPWILLETRKGRCGEWANCFTLLCRAMGWDARHVVDVTDHVWTEVFSVSQDRWLHCDPCENVCDRPLMYEEGWGKKLSYVIAYSYDDIQDVTWRYSRKHADVLSRRQECTEVQLLEKLVSIRQERQQYLSKARKQYTTRRLVKELVEFMTPQKPDDEIYEGRTSGSLAWRLSRGEAGERRPAGGYVWQPTPAEKQQKHLHIVYSCAQDIYIRPTAGGEVMQFWEQGVFEAESISRKEEKDWKKVYLARKGSSKALLSWKIDCQMSGFVIDKVQVRCSATVFHTGKIRLQLCGNVCVPIPADHITFETMELSGSESIILTADLRGGEGSTAWQHTQLFRQPLDDQSDFPLSINVFLKELGR</sequence>
<dbReference type="EC" id="3.5.1.52" evidence="5"/>
<evidence type="ECO:0000313" key="16">
    <source>
        <dbReference type="Proteomes" id="UP001378592"/>
    </source>
</evidence>
<evidence type="ECO:0000313" key="15">
    <source>
        <dbReference type="EMBL" id="KAK7864697.1"/>
    </source>
</evidence>
<protein>
    <recommendedName>
        <fullName evidence="6">Peptide-N(4)-(N-acetyl-beta-glucosaminyl)asparagine amidase</fullName>
        <ecNumber evidence="5">3.5.1.52</ecNumber>
    </recommendedName>
    <alternativeName>
        <fullName evidence="12">Peptide:N-glycanase</fullName>
    </alternativeName>
</protein>
<dbReference type="PROSITE" id="PS51398">
    <property type="entry name" value="PAW"/>
    <property type="match status" value="1"/>
</dbReference>
<comment type="subcellular location">
    <subcellularLocation>
        <location evidence="3">Cytoplasm</location>
    </subcellularLocation>
</comment>
<comment type="similarity">
    <text evidence="4 13">Belongs to the transglutaminase-like superfamily. PNGase family.</text>
</comment>
<keyword evidence="8" id="KW-0479">Metal-binding</keyword>
<evidence type="ECO:0000256" key="5">
    <source>
        <dbReference type="ARBA" id="ARBA00012158"/>
    </source>
</evidence>
<dbReference type="InterPro" id="IPR006588">
    <property type="entry name" value="Peptide_N_glycanase_PAW_dom"/>
</dbReference>
<dbReference type="GO" id="GO:0005634">
    <property type="term" value="C:nucleus"/>
    <property type="evidence" value="ECO:0007669"/>
    <property type="project" value="TreeGrafter"/>
</dbReference>
<evidence type="ECO:0000256" key="3">
    <source>
        <dbReference type="ARBA" id="ARBA00004496"/>
    </source>
</evidence>
<evidence type="ECO:0000256" key="2">
    <source>
        <dbReference type="ARBA" id="ARBA00001947"/>
    </source>
</evidence>
<evidence type="ECO:0000259" key="14">
    <source>
        <dbReference type="PROSITE" id="PS51398"/>
    </source>
</evidence>
<dbReference type="InterPro" id="IPR008979">
    <property type="entry name" value="Galactose-bd-like_sf"/>
</dbReference>
<evidence type="ECO:0000256" key="11">
    <source>
        <dbReference type="ARBA" id="ARBA00024870"/>
    </source>
</evidence>
<gene>
    <name evidence="15" type="ORF">R5R35_010953</name>
</gene>
<dbReference type="SUPFAM" id="SSF49785">
    <property type="entry name" value="Galactose-binding domain-like"/>
    <property type="match status" value="1"/>
</dbReference>
<evidence type="ECO:0000256" key="13">
    <source>
        <dbReference type="PROSITE-ProRule" id="PRU00731"/>
    </source>
</evidence>
<organism evidence="15 16">
    <name type="scientific">Gryllus longicercus</name>
    <dbReference type="NCBI Taxonomy" id="2509291"/>
    <lineage>
        <taxon>Eukaryota</taxon>
        <taxon>Metazoa</taxon>
        <taxon>Ecdysozoa</taxon>
        <taxon>Arthropoda</taxon>
        <taxon>Hexapoda</taxon>
        <taxon>Insecta</taxon>
        <taxon>Pterygota</taxon>
        <taxon>Neoptera</taxon>
        <taxon>Polyneoptera</taxon>
        <taxon>Orthoptera</taxon>
        <taxon>Ensifera</taxon>
        <taxon>Gryllidea</taxon>
        <taxon>Grylloidea</taxon>
        <taxon>Gryllidae</taxon>
        <taxon>Gryllinae</taxon>
        <taxon>Gryllus</taxon>
    </lineage>
</organism>
<dbReference type="SMART" id="SM00613">
    <property type="entry name" value="PAW"/>
    <property type="match status" value="1"/>
</dbReference>
<evidence type="ECO:0000256" key="10">
    <source>
        <dbReference type="ARBA" id="ARBA00022833"/>
    </source>
</evidence>
<dbReference type="FunFam" id="2.60.120.1020:FF:000001">
    <property type="entry name" value="Peptide-N(4)-(N-acetyl-beta-glucosaminyl)asparagine amidase"/>
    <property type="match status" value="1"/>
</dbReference>
<evidence type="ECO:0000256" key="9">
    <source>
        <dbReference type="ARBA" id="ARBA00022801"/>
    </source>
</evidence>
<dbReference type="AlphaFoldDB" id="A0AAN9VL85"/>
<dbReference type="GO" id="GO:0006516">
    <property type="term" value="P:glycoprotein catabolic process"/>
    <property type="evidence" value="ECO:0007669"/>
    <property type="project" value="InterPro"/>
</dbReference>
<dbReference type="EMBL" id="JAZDUA010000197">
    <property type="protein sequence ID" value="KAK7864697.1"/>
    <property type="molecule type" value="Genomic_DNA"/>
</dbReference>
<comment type="function">
    <text evidence="11">Specifically deglycosylates the denatured form of N-linked glycoproteins in the cytoplasm and assists their proteasome-mediated degradation. Cleaves the beta-aspartyl-glucosamine (GlcNAc) of the glycan and the amide side chain of Asn, converting Asn to Asp. Prefers proteins containing high-mannose over those bearing complex type oligosaccharides. Can recognize misfolded proteins in the endoplasmic reticulum that are exported to the cytosol to be destroyed and deglycosylate them, while it has no activity toward native proteins. Deglycosylation is a prerequisite for subsequent proteasome-mediated degradation of some, but not all, misfolded glycoproteins.</text>
</comment>
<dbReference type="Proteomes" id="UP001378592">
    <property type="component" value="Unassembled WGS sequence"/>
</dbReference>
<dbReference type="SUPFAM" id="SSF54001">
    <property type="entry name" value="Cysteine proteinases"/>
    <property type="match status" value="1"/>
</dbReference>